<evidence type="ECO:0000256" key="1">
    <source>
        <dbReference type="SAM" id="MobiDB-lite"/>
    </source>
</evidence>
<gene>
    <name evidence="2" type="ORF">Psi01_29750</name>
</gene>
<comment type="caution">
    <text evidence="2">The sequence shown here is derived from an EMBL/GenBank/DDBJ whole genome shotgun (WGS) entry which is preliminary data.</text>
</comment>
<dbReference type="RefSeq" id="WP_204064574.1">
    <property type="nucleotide sequence ID" value="NZ_BOOJ01000027.1"/>
</dbReference>
<keyword evidence="3" id="KW-1185">Reference proteome</keyword>
<evidence type="ECO:0000313" key="2">
    <source>
        <dbReference type="EMBL" id="GIH92345.1"/>
    </source>
</evidence>
<reference evidence="2 3" key="1">
    <citation type="submission" date="2021-01" db="EMBL/GenBank/DDBJ databases">
        <title>Whole genome shotgun sequence of Planobispora siamensis NBRC 107568.</title>
        <authorList>
            <person name="Komaki H."/>
            <person name="Tamura T."/>
        </authorList>
    </citation>
    <scope>NUCLEOTIDE SEQUENCE [LARGE SCALE GENOMIC DNA]</scope>
    <source>
        <strain evidence="2 3">NBRC 107568</strain>
    </source>
</reference>
<sequence>MLIFFPPSRLLSFLDEDSFGLEAEEGVEVEDAEDAGGRREGAGVGR</sequence>
<dbReference type="Proteomes" id="UP000619788">
    <property type="component" value="Unassembled WGS sequence"/>
</dbReference>
<evidence type="ECO:0000313" key="3">
    <source>
        <dbReference type="Proteomes" id="UP000619788"/>
    </source>
</evidence>
<name>A0A8J3WK83_9ACTN</name>
<feature type="region of interest" description="Disordered" evidence="1">
    <location>
        <begin position="26"/>
        <end position="46"/>
    </location>
</feature>
<organism evidence="2 3">
    <name type="scientific">Planobispora siamensis</name>
    <dbReference type="NCBI Taxonomy" id="936338"/>
    <lineage>
        <taxon>Bacteria</taxon>
        <taxon>Bacillati</taxon>
        <taxon>Actinomycetota</taxon>
        <taxon>Actinomycetes</taxon>
        <taxon>Streptosporangiales</taxon>
        <taxon>Streptosporangiaceae</taxon>
        <taxon>Planobispora</taxon>
    </lineage>
</organism>
<dbReference type="AlphaFoldDB" id="A0A8J3WK83"/>
<protein>
    <submittedName>
        <fullName evidence="2">Uncharacterized protein</fullName>
    </submittedName>
</protein>
<dbReference type="EMBL" id="BOOJ01000027">
    <property type="protein sequence ID" value="GIH92345.1"/>
    <property type="molecule type" value="Genomic_DNA"/>
</dbReference>
<feature type="compositionally biased region" description="Basic and acidic residues" evidence="1">
    <location>
        <begin position="35"/>
        <end position="46"/>
    </location>
</feature>
<proteinExistence type="predicted"/>
<accession>A0A8J3WK83</accession>